<gene>
    <name evidence="1" type="ORF">HPB47_017027</name>
</gene>
<dbReference type="Proteomes" id="UP000805193">
    <property type="component" value="Unassembled WGS sequence"/>
</dbReference>
<sequence>MLAAAHAGPALEVGSGHGLFAAELELGGVVAQEGVSRDNPRVAPDDNPNRTHPPGSPAISVVARNLRPASHLVPASTDLHLGPTQSQPERRDQLSSAPSPGLVSEFHGWRLGLPKSCSTSLSVYFAASLSLSRTDFHGGITMLALSLSPRKQTDLLWEYLSPFNQSAARRLHKASSFDHLLPGFITYLFSRDSDGERKTIRRKSPAPKRLPEIKQTLPRGLSRGSAREFCCSAVGQAP</sequence>
<proteinExistence type="predicted"/>
<organism evidence="1 2">
    <name type="scientific">Ixodes persulcatus</name>
    <name type="common">Taiga tick</name>
    <dbReference type="NCBI Taxonomy" id="34615"/>
    <lineage>
        <taxon>Eukaryota</taxon>
        <taxon>Metazoa</taxon>
        <taxon>Ecdysozoa</taxon>
        <taxon>Arthropoda</taxon>
        <taxon>Chelicerata</taxon>
        <taxon>Arachnida</taxon>
        <taxon>Acari</taxon>
        <taxon>Parasitiformes</taxon>
        <taxon>Ixodida</taxon>
        <taxon>Ixodoidea</taxon>
        <taxon>Ixodidae</taxon>
        <taxon>Ixodinae</taxon>
        <taxon>Ixodes</taxon>
    </lineage>
</organism>
<comment type="caution">
    <text evidence="1">The sequence shown here is derived from an EMBL/GenBank/DDBJ whole genome shotgun (WGS) entry which is preliminary data.</text>
</comment>
<reference evidence="1 2" key="1">
    <citation type="journal article" date="2020" name="Cell">
        <title>Large-Scale Comparative Analyses of Tick Genomes Elucidate Their Genetic Diversity and Vector Capacities.</title>
        <authorList>
            <consortium name="Tick Genome and Microbiome Consortium (TIGMIC)"/>
            <person name="Jia N."/>
            <person name="Wang J."/>
            <person name="Shi W."/>
            <person name="Du L."/>
            <person name="Sun Y."/>
            <person name="Zhan W."/>
            <person name="Jiang J.F."/>
            <person name="Wang Q."/>
            <person name="Zhang B."/>
            <person name="Ji P."/>
            <person name="Bell-Sakyi L."/>
            <person name="Cui X.M."/>
            <person name="Yuan T.T."/>
            <person name="Jiang B.G."/>
            <person name="Yang W.F."/>
            <person name="Lam T.T."/>
            <person name="Chang Q.C."/>
            <person name="Ding S.J."/>
            <person name="Wang X.J."/>
            <person name="Zhu J.G."/>
            <person name="Ruan X.D."/>
            <person name="Zhao L."/>
            <person name="Wei J.T."/>
            <person name="Ye R.Z."/>
            <person name="Que T.C."/>
            <person name="Du C.H."/>
            <person name="Zhou Y.H."/>
            <person name="Cheng J.X."/>
            <person name="Dai P.F."/>
            <person name="Guo W.B."/>
            <person name="Han X.H."/>
            <person name="Huang E.J."/>
            <person name="Li L.F."/>
            <person name="Wei W."/>
            <person name="Gao Y.C."/>
            <person name="Liu J.Z."/>
            <person name="Shao H.Z."/>
            <person name="Wang X."/>
            <person name="Wang C.C."/>
            <person name="Yang T.C."/>
            <person name="Huo Q.B."/>
            <person name="Li W."/>
            <person name="Chen H.Y."/>
            <person name="Chen S.E."/>
            <person name="Zhou L.G."/>
            <person name="Ni X.B."/>
            <person name="Tian J.H."/>
            <person name="Sheng Y."/>
            <person name="Liu T."/>
            <person name="Pan Y.S."/>
            <person name="Xia L.Y."/>
            <person name="Li J."/>
            <person name="Zhao F."/>
            <person name="Cao W.C."/>
        </authorList>
    </citation>
    <scope>NUCLEOTIDE SEQUENCE [LARGE SCALE GENOMIC DNA]</scope>
    <source>
        <strain evidence="1">Iper-2018</strain>
    </source>
</reference>
<accession>A0AC60QPD8</accession>
<keyword evidence="2" id="KW-1185">Reference proteome</keyword>
<evidence type="ECO:0000313" key="1">
    <source>
        <dbReference type="EMBL" id="KAG0438405.1"/>
    </source>
</evidence>
<protein>
    <submittedName>
        <fullName evidence="1">Uncharacterized protein</fullName>
    </submittedName>
</protein>
<name>A0AC60QPD8_IXOPE</name>
<evidence type="ECO:0000313" key="2">
    <source>
        <dbReference type="Proteomes" id="UP000805193"/>
    </source>
</evidence>
<dbReference type="EMBL" id="JABSTQ010005864">
    <property type="protein sequence ID" value="KAG0438405.1"/>
    <property type="molecule type" value="Genomic_DNA"/>
</dbReference>